<dbReference type="InterPro" id="IPR019734">
    <property type="entry name" value="TPR_rpt"/>
</dbReference>
<feature type="coiled-coil region" evidence="1">
    <location>
        <begin position="1516"/>
        <end position="1543"/>
    </location>
</feature>
<dbReference type="Pfam" id="PF13432">
    <property type="entry name" value="TPR_16"/>
    <property type="match status" value="2"/>
</dbReference>
<sequence length="1654" mass="186220">MTDIALDLPAHQRAELLHAIEALADRGLFLQAHALAGRLGDYRQWRDPAALALACRLVGHMGAPRLADALAWRTYRRHPESPEARLRYARFLLSRRGQYRAWRFVQGFDGWLPEAPELRAEWLSFLGYLHALLRDFDRSAECHAEAERLLPGDPWLPVERSYSLEQEDRYEEALALCEAVLAERPDYRGAQHQAAQLELQLGREDAALARLRADCARSESASLCAQLTDLLIEREALDEAEHWLAHGEQLAPLMEKGMRGWYAARRCDIACLRGDLAAGHRLALESESPFYRKVAEHLAEPQGRRCLLPVRFVRQHHMTCVPATLTALSGYWGRPVGHLEVAEEICYDGTSHQAERAWGERNGWLAREFTVDWATSRALIDRGIPFTLTLQYTGSGHLQAVVGYDEPRGTLLIRDPGQAHFGESLAVGLLESQRPSGPRGMLLLPPEEAHRLDGLELPESDVWDHYYRLVSALEVHDREEAEAALQALRQAAPEHRLAYQGLRALGWYDGRESQVLEATEALLQRFPEDANLILSKATSLSQLESREVHLDWLAQHCQERWCDPVLLVRYTSVLGEDGRDAPEARRLLARVLRQAPTNALAWNELASQLWSAGEREAACDYYRIAACLHDTNEGFSVQYFRALRFLGRQEEGLAFLRRRQARLGSLDAGPSLTLAECLEELDFSRECREVLEQAVEQRPRDPALLLSLADFYGRIGELELNQALLERAEPVSRRGNWLRAAVLHSQRAGGDLEQAQAWCREAAELDPLNMRVHRLQVDLLLQSAGEEAVDAYVEALVARFPHHRGIADLAVERAKRRSLEDTETALLRLLASHPEHAWAIRELAVTLARLGRDDEALETCERAIQVEHGATSAQSTLGFVHLQAGRREAAREAFRLALARSIDNDYALSMLLDSCASREELDEALAYIHTQLVQQVNFGDGWLTYAYQARALLDDAALLEQLQAALERQPDTWQLWVVTARQLAFLERTDEADALLARAQERFSQMPRLGLERALLLRDQGRYAECRETLRDSLRINPLWTQSVRLYVETLVEEGTGLDEAEAMLRGVLQRTPDNTDLRAWLGYVLGERGEMAAGADEAERVLLDEPGNGWAWNQLRRYSAALDQPERPLALARSLVERRAGDSDAWLALAEQESADEAREQALRRALQLTPRHRGANDQLARLLLEGGRQDELDALLQAPCWGGAPPVELALYGPRVRLRNDDREGAQAELDALLRVHPDAYDGWRELADLHDNGGNAEAYLAAADQMVRLEPRKAVSHGFRGHALLMAERKADALPAFLKAFELDRDYSFAGLHAFDLLAESGRHAESADVVRRLLAGEASPSALVRGVRAAGMVNDRELKRQALERVCTTTAGLDAWQGVIEVLGVPVDDRIWSDVLEQFAPSGELHRIAYRHWFAMEDARWLPGSLWRAFQRVLPEDESHAARHGMLDLLAERKNASGLLTRTLEACAPAIRENPVTWGMASYALSSQERYSAMLHWMGDWRERDDLPAWALDNLSLALRALKRDAEAAEVSRLSLQRDPNNHDAMAWLVGDAALADDREAVAEWLARLEGAELRAFYLCLKRLAEGTAKAWEQGDARAARALFGEAGGYARHVGSHPFYRRLRRGLVRRLAFGPLTPRWAALWRWLQLA</sequence>
<proteinExistence type="predicted"/>
<evidence type="ECO:0000313" key="3">
    <source>
        <dbReference type="EMBL" id="BCA30608.1"/>
    </source>
</evidence>
<dbReference type="SUPFAM" id="SSF48452">
    <property type="entry name" value="TPR-like"/>
    <property type="match status" value="5"/>
</dbReference>
<dbReference type="RefSeq" id="WP_172434573.1">
    <property type="nucleotide sequence ID" value="NZ_AP022642.1"/>
</dbReference>
<reference evidence="3 4" key="1">
    <citation type="journal article" date="2020" name="Microbiol. Resour. Announc.">
        <title>Complete genome sequence of Pseudomonas otitidis strain MrB4, isolated from Lake Biwa in Japan.</title>
        <authorList>
            <person name="Miyazaki K."/>
            <person name="Hase E."/>
            <person name="Maruya T."/>
        </authorList>
    </citation>
    <scope>NUCLEOTIDE SEQUENCE [LARGE SCALE GENOMIC DNA]</scope>
    <source>
        <strain evidence="3 4">MrB4</strain>
    </source>
</reference>
<feature type="domain" description="Peptidase C39-like" evidence="2">
    <location>
        <begin position="309"/>
        <end position="416"/>
    </location>
</feature>
<evidence type="ECO:0000256" key="1">
    <source>
        <dbReference type="SAM" id="Coils"/>
    </source>
</evidence>
<dbReference type="Gene3D" id="1.25.40.10">
    <property type="entry name" value="Tetratricopeptide repeat domain"/>
    <property type="match status" value="6"/>
</dbReference>
<dbReference type="EMBL" id="AP022642">
    <property type="protein sequence ID" value="BCA30608.1"/>
    <property type="molecule type" value="Genomic_DNA"/>
</dbReference>
<dbReference type="GeneID" id="57399805"/>
<dbReference type="InterPro" id="IPR011990">
    <property type="entry name" value="TPR-like_helical_dom_sf"/>
</dbReference>
<dbReference type="Proteomes" id="UP000501237">
    <property type="component" value="Chromosome"/>
</dbReference>
<dbReference type="InterPro" id="IPR039564">
    <property type="entry name" value="Peptidase_C39-like"/>
</dbReference>
<dbReference type="SMART" id="SM00028">
    <property type="entry name" value="TPR"/>
    <property type="match status" value="9"/>
</dbReference>
<accession>A0A679GQH5</accession>
<evidence type="ECO:0000313" key="4">
    <source>
        <dbReference type="Proteomes" id="UP000501237"/>
    </source>
</evidence>
<dbReference type="KEGG" id="poj:PtoMrB4_45850"/>
<protein>
    <recommendedName>
        <fullName evidence="2">Peptidase C39-like domain-containing protein</fullName>
    </recommendedName>
</protein>
<evidence type="ECO:0000259" key="2">
    <source>
        <dbReference type="Pfam" id="PF13529"/>
    </source>
</evidence>
<gene>
    <name evidence="3" type="ORF">PtoMrB4_45850</name>
</gene>
<dbReference type="PANTHER" id="PTHR12558:SF13">
    <property type="entry name" value="CELL DIVISION CYCLE PROTEIN 27 HOMOLOG"/>
    <property type="match status" value="1"/>
</dbReference>
<organism evidence="3 4">
    <name type="scientific">Metapseudomonas otitidis</name>
    <dbReference type="NCBI Taxonomy" id="319939"/>
    <lineage>
        <taxon>Bacteria</taxon>
        <taxon>Pseudomonadati</taxon>
        <taxon>Pseudomonadota</taxon>
        <taxon>Gammaproteobacteria</taxon>
        <taxon>Pseudomonadales</taxon>
        <taxon>Pseudomonadaceae</taxon>
        <taxon>Metapseudomonas</taxon>
    </lineage>
</organism>
<keyword evidence="1" id="KW-0175">Coiled coil</keyword>
<name>A0A679GQH5_9GAMM</name>
<dbReference type="Pfam" id="PF13529">
    <property type="entry name" value="Peptidase_C39_2"/>
    <property type="match status" value="1"/>
</dbReference>
<dbReference type="Gene3D" id="3.90.70.10">
    <property type="entry name" value="Cysteine proteinases"/>
    <property type="match status" value="1"/>
</dbReference>
<dbReference type="PANTHER" id="PTHR12558">
    <property type="entry name" value="CELL DIVISION CYCLE 16,23,27"/>
    <property type="match status" value="1"/>
</dbReference>